<reference evidence="3" key="1">
    <citation type="submission" date="2021-11" db="EMBL/GenBank/DDBJ databases">
        <authorList>
            <person name="Islam A."/>
            <person name="Islam S."/>
            <person name="Flora M.S."/>
            <person name="Rahman M."/>
            <person name="Ziaur R.M."/>
            <person name="Epstein J.H."/>
            <person name="Hassan M."/>
            <person name="Klassen M."/>
            <person name="Woodard K."/>
            <person name="Webb A."/>
            <person name="Webby R.J."/>
            <person name="El Zowalaty M.E."/>
        </authorList>
    </citation>
    <scope>NUCLEOTIDE SEQUENCE</scope>
    <source>
        <strain evidence="3">Pbs3</strain>
    </source>
</reference>
<feature type="signal peptide" evidence="1">
    <location>
        <begin position="1"/>
        <end position="22"/>
    </location>
</feature>
<feature type="chain" id="PRO_5043751040" description="Jacalin-type lectin domain-containing protein" evidence="1">
    <location>
        <begin position="23"/>
        <end position="691"/>
    </location>
</feature>
<evidence type="ECO:0000259" key="2">
    <source>
        <dbReference type="PROSITE" id="PS51752"/>
    </source>
</evidence>
<dbReference type="Proteomes" id="UP001160483">
    <property type="component" value="Unassembled WGS sequence"/>
</dbReference>
<protein>
    <recommendedName>
        <fullName evidence="2">Jacalin-type lectin domain-containing protein</fullName>
    </recommendedName>
</protein>
<dbReference type="AlphaFoldDB" id="A0AAU9L6L3"/>
<proteinExistence type="predicted"/>
<dbReference type="Gene3D" id="2.100.10.30">
    <property type="entry name" value="Jacalin-like lectin domain"/>
    <property type="match status" value="1"/>
</dbReference>
<accession>A0AAU9L6L3</accession>
<dbReference type="SUPFAM" id="SSF51101">
    <property type="entry name" value="Mannose-binding lectins"/>
    <property type="match status" value="1"/>
</dbReference>
<organism evidence="3 4">
    <name type="scientific">Peronospora belbahrii</name>
    <dbReference type="NCBI Taxonomy" id="622444"/>
    <lineage>
        <taxon>Eukaryota</taxon>
        <taxon>Sar</taxon>
        <taxon>Stramenopiles</taxon>
        <taxon>Oomycota</taxon>
        <taxon>Peronosporomycetes</taxon>
        <taxon>Peronosporales</taxon>
        <taxon>Peronosporaceae</taxon>
        <taxon>Peronospora</taxon>
    </lineage>
</organism>
<name>A0AAU9L6L3_9STRA</name>
<dbReference type="PROSITE" id="PS51752">
    <property type="entry name" value="JACALIN_LECTIN"/>
    <property type="match status" value="1"/>
</dbReference>
<keyword evidence="1" id="KW-0732">Signal</keyword>
<sequence>MAMLETIITILLVITGLPFAATEELIDEDIQLSKVYGGPYGDAFSDMQCIKFGQILQSVTLRANTCVVAVTTRIRKPVEVTWGHGGSDGQEATLLLDTDEYINKVEIHWAKRKKHDRVFFLNISTSGGNCVWAGTKTSRSVILTAPKGFQLSGFFGRAAAEVDQLGVIWTRRSAKSAQLTDTMDTGWYGKSIRNWVGPTIGHAKDTACYRVTKPHDSNKACPAGYNKKDGDCIAQCPLAYPVTCFLECIPQNDVCAYEIVQKATAMLATVVNVATAGALGIIASMKDKMKSHFFCAANVVGVMRSLIYFIRFHQTTAPHGTVEELLAIAYQSDVVLVDLPVAISHCLNIPVSSSLVFSGVVMMIVEGIARQTILHGDDILSSAKNVYRFIQNATAVNITDTSVDELQDFLDSNSTCGYQLKRLTDYVILSVNKVRDENPNATISDIRVIISKSKLILTDIPAATNNCFNEMLAYKTQSSAFQTRDLLRKTFGVIVDQLVEKAATNMGAFVAEAEYVLETMNLGLTTFAGLDPTKIVWLASQFIQPVCGPTAFIGEIDDGSLYDALGLTIVDETFIGSYGTWSKKGDGVVKLVFTSIHTKSVKIKIHSGGKFIVRVTLDPGAMMTWNSTVARLQEKTLYLEQERTSFLGFSIPGGGGSLKLWKGDFNLGGKVSGQESAQHPASPMICLEAPV</sequence>
<dbReference type="InterPro" id="IPR001229">
    <property type="entry name" value="Jacalin-like_lectin_dom"/>
</dbReference>
<feature type="domain" description="Jacalin-type lectin" evidence="2">
    <location>
        <begin position="30"/>
        <end position="171"/>
    </location>
</feature>
<dbReference type="Pfam" id="PF01419">
    <property type="entry name" value="Jacalin"/>
    <property type="match status" value="1"/>
</dbReference>
<dbReference type="InterPro" id="IPR036404">
    <property type="entry name" value="Jacalin-like_lectin_dom_sf"/>
</dbReference>
<gene>
    <name evidence="3" type="ORF">PBS003_LOCUS2576</name>
</gene>
<evidence type="ECO:0000256" key="1">
    <source>
        <dbReference type="SAM" id="SignalP"/>
    </source>
</evidence>
<evidence type="ECO:0000313" key="3">
    <source>
        <dbReference type="EMBL" id="CAH0475766.1"/>
    </source>
</evidence>
<evidence type="ECO:0000313" key="4">
    <source>
        <dbReference type="Proteomes" id="UP001160483"/>
    </source>
</evidence>
<dbReference type="EMBL" id="CAKKTJ010000131">
    <property type="protein sequence ID" value="CAH0475766.1"/>
    <property type="molecule type" value="Genomic_DNA"/>
</dbReference>
<comment type="caution">
    <text evidence="3">The sequence shown here is derived from an EMBL/GenBank/DDBJ whole genome shotgun (WGS) entry which is preliminary data.</text>
</comment>